<dbReference type="Proteomes" id="UP001341840">
    <property type="component" value="Unassembled WGS sequence"/>
</dbReference>
<feature type="region of interest" description="Disordered" evidence="1">
    <location>
        <begin position="83"/>
        <end position="115"/>
    </location>
</feature>
<evidence type="ECO:0000313" key="3">
    <source>
        <dbReference type="Proteomes" id="UP001341840"/>
    </source>
</evidence>
<feature type="compositionally biased region" description="Basic and acidic residues" evidence="1">
    <location>
        <begin position="92"/>
        <end position="114"/>
    </location>
</feature>
<evidence type="ECO:0000256" key="1">
    <source>
        <dbReference type="SAM" id="MobiDB-lite"/>
    </source>
</evidence>
<organism evidence="2 3">
    <name type="scientific">Stylosanthes scabra</name>
    <dbReference type="NCBI Taxonomy" id="79078"/>
    <lineage>
        <taxon>Eukaryota</taxon>
        <taxon>Viridiplantae</taxon>
        <taxon>Streptophyta</taxon>
        <taxon>Embryophyta</taxon>
        <taxon>Tracheophyta</taxon>
        <taxon>Spermatophyta</taxon>
        <taxon>Magnoliopsida</taxon>
        <taxon>eudicotyledons</taxon>
        <taxon>Gunneridae</taxon>
        <taxon>Pentapetalae</taxon>
        <taxon>rosids</taxon>
        <taxon>fabids</taxon>
        <taxon>Fabales</taxon>
        <taxon>Fabaceae</taxon>
        <taxon>Papilionoideae</taxon>
        <taxon>50 kb inversion clade</taxon>
        <taxon>dalbergioids sensu lato</taxon>
        <taxon>Dalbergieae</taxon>
        <taxon>Pterocarpus clade</taxon>
        <taxon>Stylosanthes</taxon>
    </lineage>
</organism>
<accession>A0ABU6TBR9</accession>
<keyword evidence="3" id="KW-1185">Reference proteome</keyword>
<sequence>MTECVRSGDEAWRELQREIHERGREDMQLPPLSVMLRRRWGEKGQRRTRTDWHGGGMSSKAAVLTNLMEEGGNGVRARYLGARRKPKKKHLPRFEHGDAEGEDRSMIDGGDTVRRPSTSPWWGYPWRRGFHGSTTTGTERGAFLPSNCDSDDKV</sequence>
<proteinExistence type="predicted"/>
<protein>
    <submittedName>
        <fullName evidence="2">Uncharacterized protein</fullName>
    </submittedName>
</protein>
<name>A0ABU6TBR9_9FABA</name>
<gene>
    <name evidence="2" type="ORF">PIB30_030328</name>
</gene>
<reference evidence="2 3" key="1">
    <citation type="journal article" date="2023" name="Plants (Basel)">
        <title>Bridging the Gap: Combining Genomics and Transcriptomics Approaches to Understand Stylosanthes scabra, an Orphan Legume from the Brazilian Caatinga.</title>
        <authorList>
            <person name="Ferreira-Neto J.R.C."/>
            <person name="da Silva M.D."/>
            <person name="Binneck E."/>
            <person name="de Melo N.F."/>
            <person name="da Silva R.H."/>
            <person name="de Melo A.L.T.M."/>
            <person name="Pandolfi V."/>
            <person name="Bustamante F.O."/>
            <person name="Brasileiro-Vidal A.C."/>
            <person name="Benko-Iseppon A.M."/>
        </authorList>
    </citation>
    <scope>NUCLEOTIDE SEQUENCE [LARGE SCALE GENOMIC DNA]</scope>
    <source>
        <tissue evidence="2">Leaves</tissue>
    </source>
</reference>
<evidence type="ECO:0000313" key="2">
    <source>
        <dbReference type="EMBL" id="MED6145990.1"/>
    </source>
</evidence>
<feature type="region of interest" description="Disordered" evidence="1">
    <location>
        <begin position="133"/>
        <end position="154"/>
    </location>
</feature>
<dbReference type="EMBL" id="JASCZI010090747">
    <property type="protein sequence ID" value="MED6145990.1"/>
    <property type="molecule type" value="Genomic_DNA"/>
</dbReference>
<comment type="caution">
    <text evidence="2">The sequence shown here is derived from an EMBL/GenBank/DDBJ whole genome shotgun (WGS) entry which is preliminary data.</text>
</comment>